<comment type="caution">
    <text evidence="5">The sequence shown here is derived from an EMBL/GenBank/DDBJ whole genome shotgun (WGS) entry which is preliminary data.</text>
</comment>
<reference evidence="5 6" key="1">
    <citation type="submission" date="2020-01" db="EMBL/GenBank/DDBJ databases">
        <title>Insect and environment-associated Actinomycetes.</title>
        <authorList>
            <person name="Currrie C."/>
            <person name="Chevrette M."/>
            <person name="Carlson C."/>
            <person name="Stubbendieck R."/>
            <person name="Wendt-Pienkowski E."/>
        </authorList>
    </citation>
    <scope>NUCLEOTIDE SEQUENCE [LARGE SCALE GENOMIC DNA]</scope>
    <source>
        <strain evidence="5 6">SID8386</strain>
    </source>
</reference>
<keyword evidence="6" id="KW-1185">Reference proteome</keyword>
<keyword evidence="3" id="KW-0949">S-adenosyl-L-methionine</keyword>
<keyword evidence="2" id="KW-0808">Transferase</keyword>
<accession>A0ABX0BZ65</accession>
<keyword evidence="1 5" id="KW-0489">Methyltransferase</keyword>
<dbReference type="PANTHER" id="PTHR43464:SF19">
    <property type="entry name" value="UBIQUINONE BIOSYNTHESIS O-METHYLTRANSFERASE, MITOCHONDRIAL"/>
    <property type="match status" value="1"/>
</dbReference>
<name>A0ABX0BZ65_9PSEU</name>
<evidence type="ECO:0000256" key="1">
    <source>
        <dbReference type="ARBA" id="ARBA00022603"/>
    </source>
</evidence>
<dbReference type="Proteomes" id="UP000470404">
    <property type="component" value="Unassembled WGS sequence"/>
</dbReference>
<protein>
    <submittedName>
        <fullName evidence="5">Class I SAM-dependent methyltransferase</fullName>
    </submittedName>
</protein>
<dbReference type="InterPro" id="IPR041698">
    <property type="entry name" value="Methyltransf_25"/>
</dbReference>
<feature type="domain" description="Methyltransferase" evidence="4">
    <location>
        <begin position="43"/>
        <end position="134"/>
    </location>
</feature>
<evidence type="ECO:0000256" key="2">
    <source>
        <dbReference type="ARBA" id="ARBA00022679"/>
    </source>
</evidence>
<dbReference type="Gene3D" id="2.20.130.10">
    <property type="entry name" value="CAC2371-like domains"/>
    <property type="match status" value="1"/>
</dbReference>
<dbReference type="RefSeq" id="WP_067593456.1">
    <property type="nucleotide sequence ID" value="NZ_JAAGNC010000096.1"/>
</dbReference>
<organism evidence="5 6">
    <name type="scientific">Amycolatopsis rubida</name>
    <dbReference type="NCBI Taxonomy" id="112413"/>
    <lineage>
        <taxon>Bacteria</taxon>
        <taxon>Bacillati</taxon>
        <taxon>Actinomycetota</taxon>
        <taxon>Actinomycetes</taxon>
        <taxon>Pseudonocardiales</taxon>
        <taxon>Pseudonocardiaceae</taxon>
        <taxon>Amycolatopsis</taxon>
    </lineage>
</organism>
<gene>
    <name evidence="5" type="ORF">G3I59_21115</name>
</gene>
<dbReference type="Pfam" id="PF13649">
    <property type="entry name" value="Methyltransf_25"/>
    <property type="match status" value="1"/>
</dbReference>
<dbReference type="PANTHER" id="PTHR43464">
    <property type="entry name" value="METHYLTRANSFERASE"/>
    <property type="match status" value="1"/>
</dbReference>
<dbReference type="InterPro" id="IPR029063">
    <property type="entry name" value="SAM-dependent_MTases_sf"/>
</dbReference>
<evidence type="ECO:0000259" key="4">
    <source>
        <dbReference type="Pfam" id="PF13649"/>
    </source>
</evidence>
<dbReference type="GO" id="GO:0032259">
    <property type="term" value="P:methylation"/>
    <property type="evidence" value="ECO:0007669"/>
    <property type="project" value="UniProtKB-KW"/>
</dbReference>
<evidence type="ECO:0000313" key="5">
    <source>
        <dbReference type="EMBL" id="NEC58033.1"/>
    </source>
</evidence>
<dbReference type="SUPFAM" id="SSF53335">
    <property type="entry name" value="S-adenosyl-L-methionine-dependent methyltransferases"/>
    <property type="match status" value="1"/>
</dbReference>
<sequence length="254" mass="27744">MFEEDLAGVWDLVYENGRGKDYPGEARWVAETIRRLAPSADSVLDVGCGTGGHLATLAKEFRHAEGVDLSPAMAAIAAAKAPGAAVHVGDMCELDLGRRFDAVVSLYTVVGYLPSAAALRTAVRRMAGHLNPGGVLLVEPWWFAERFLDGYVAADVVEAPGRTIARMSHTARRADRARMQIDYLVAEDDGIRFFAEEHDFGLWSRTEYEQAFDAAGCDVEYVDDVLYCGVFVARPRANPARNREDAAGRAPLRP</sequence>
<dbReference type="CDD" id="cd02440">
    <property type="entry name" value="AdoMet_MTases"/>
    <property type="match status" value="1"/>
</dbReference>
<evidence type="ECO:0000313" key="6">
    <source>
        <dbReference type="Proteomes" id="UP000470404"/>
    </source>
</evidence>
<proteinExistence type="predicted"/>
<dbReference type="GO" id="GO:0008168">
    <property type="term" value="F:methyltransferase activity"/>
    <property type="evidence" value="ECO:0007669"/>
    <property type="project" value="UniProtKB-KW"/>
</dbReference>
<dbReference type="EMBL" id="JAAGNC010000096">
    <property type="protein sequence ID" value="NEC58033.1"/>
    <property type="molecule type" value="Genomic_DNA"/>
</dbReference>
<dbReference type="Gene3D" id="3.40.50.150">
    <property type="entry name" value="Vaccinia Virus protein VP39"/>
    <property type="match status" value="1"/>
</dbReference>
<evidence type="ECO:0000256" key="3">
    <source>
        <dbReference type="ARBA" id="ARBA00022691"/>
    </source>
</evidence>